<dbReference type="Proteomes" id="UP000177905">
    <property type="component" value="Unassembled WGS sequence"/>
</dbReference>
<dbReference type="InterPro" id="IPR041633">
    <property type="entry name" value="Polbeta"/>
</dbReference>
<proteinExistence type="predicted"/>
<dbReference type="Gene3D" id="3.30.460.10">
    <property type="entry name" value="Beta Polymerase, domain 2"/>
    <property type="match status" value="1"/>
</dbReference>
<feature type="domain" description="Polymerase beta nucleotidyltransferase" evidence="1">
    <location>
        <begin position="25"/>
        <end position="100"/>
    </location>
</feature>
<dbReference type="SUPFAM" id="SSF81301">
    <property type="entry name" value="Nucleotidyltransferase"/>
    <property type="match status" value="1"/>
</dbReference>
<sequence length="100" mass="11454">MSIKEKITQALIESVKKHLNLQHYKVFYFGSQVNGDATSRSDFDVGIDAGKKISSETKLDIQQDMDNLPVMQKIEIVDFSQVDSEFKKVALKNIEVIYER</sequence>
<comment type="caution">
    <text evidence="2">The sequence shown here is derived from an EMBL/GenBank/DDBJ whole genome shotgun (WGS) entry which is preliminary data.</text>
</comment>
<evidence type="ECO:0000313" key="3">
    <source>
        <dbReference type="Proteomes" id="UP000177905"/>
    </source>
</evidence>
<dbReference type="CDD" id="cd05403">
    <property type="entry name" value="NT_KNTase_like"/>
    <property type="match status" value="1"/>
</dbReference>
<dbReference type="InterPro" id="IPR043519">
    <property type="entry name" value="NT_sf"/>
</dbReference>
<gene>
    <name evidence="2" type="ORF">A2290_04590</name>
</gene>
<name>A0A1F4S7F9_UNCSA</name>
<protein>
    <recommendedName>
        <fullName evidence="1">Polymerase beta nucleotidyltransferase domain-containing protein</fullName>
    </recommendedName>
</protein>
<reference evidence="2 3" key="1">
    <citation type="journal article" date="2016" name="Nat. Commun.">
        <title>Thousands of microbial genomes shed light on interconnected biogeochemical processes in an aquifer system.</title>
        <authorList>
            <person name="Anantharaman K."/>
            <person name="Brown C.T."/>
            <person name="Hug L.A."/>
            <person name="Sharon I."/>
            <person name="Castelle C.J."/>
            <person name="Probst A.J."/>
            <person name="Thomas B.C."/>
            <person name="Singh A."/>
            <person name="Wilkins M.J."/>
            <person name="Karaoz U."/>
            <person name="Brodie E.L."/>
            <person name="Williams K.H."/>
            <person name="Hubbard S.S."/>
            <person name="Banfield J.F."/>
        </authorList>
    </citation>
    <scope>NUCLEOTIDE SEQUENCE [LARGE SCALE GENOMIC DNA]</scope>
</reference>
<organism evidence="2 3">
    <name type="scientific">candidate division WOR-1 bacterium RIFOXYB2_FULL_36_35</name>
    <dbReference type="NCBI Taxonomy" id="1802578"/>
    <lineage>
        <taxon>Bacteria</taxon>
        <taxon>Bacillati</taxon>
        <taxon>Saganbacteria</taxon>
    </lineage>
</organism>
<evidence type="ECO:0000313" key="2">
    <source>
        <dbReference type="EMBL" id="OGC16354.1"/>
    </source>
</evidence>
<dbReference type="AlphaFoldDB" id="A0A1F4S7F9"/>
<dbReference type="Pfam" id="PF18765">
    <property type="entry name" value="Polbeta"/>
    <property type="match status" value="1"/>
</dbReference>
<evidence type="ECO:0000259" key="1">
    <source>
        <dbReference type="Pfam" id="PF18765"/>
    </source>
</evidence>
<dbReference type="EMBL" id="MEUA01000010">
    <property type="protein sequence ID" value="OGC16354.1"/>
    <property type="molecule type" value="Genomic_DNA"/>
</dbReference>
<accession>A0A1F4S7F9</accession>